<dbReference type="STRING" id="1217721.HY57_03815"/>
<accession>A0A075JYB8</accession>
<dbReference type="InterPro" id="IPR051016">
    <property type="entry name" value="Diverse_Substrate_AcTransf"/>
</dbReference>
<protein>
    <recommendedName>
        <fullName evidence="3">N-acetyltransferase domain-containing protein</fullName>
    </recommendedName>
</protein>
<dbReference type="GO" id="GO:0008080">
    <property type="term" value="F:N-acetyltransferase activity"/>
    <property type="evidence" value="ECO:0007669"/>
    <property type="project" value="TreeGrafter"/>
</dbReference>
<dbReference type="PANTHER" id="PTHR10545:SF29">
    <property type="entry name" value="GH14572P-RELATED"/>
    <property type="match status" value="1"/>
</dbReference>
<dbReference type="Proteomes" id="UP000027987">
    <property type="component" value="Chromosome"/>
</dbReference>
<sequence length="150" mass="16607">MAIRRAGGNDVPALLSLGAEHAAFERLPHRASQRAGALALALDGEPPRLHAWIARLGSEVVGYASATLDFSTLDGADYLHMDCLYVREAWRGHGMGLRLWAAVRDFARARQCATMQWQTPWWNVDAARFYRRLGAGETAKLRYGLALDEA</sequence>
<dbReference type="SUPFAM" id="SSF55729">
    <property type="entry name" value="Acyl-CoA N-acyltransferases (Nat)"/>
    <property type="match status" value="1"/>
</dbReference>
<dbReference type="AlphaFoldDB" id="A0A075JYB8"/>
<dbReference type="InterPro" id="IPR016181">
    <property type="entry name" value="Acyl_CoA_acyltransferase"/>
</dbReference>
<dbReference type="PATRIC" id="fig|1217721.7.peg.799"/>
<dbReference type="EMBL" id="CP008884">
    <property type="protein sequence ID" value="AIF46447.1"/>
    <property type="molecule type" value="Genomic_DNA"/>
</dbReference>
<keyword evidence="2" id="KW-0012">Acyltransferase</keyword>
<evidence type="ECO:0000256" key="2">
    <source>
        <dbReference type="ARBA" id="ARBA00023315"/>
    </source>
</evidence>
<proteinExistence type="predicted"/>
<dbReference type="InterPro" id="IPR000182">
    <property type="entry name" value="GNAT_dom"/>
</dbReference>
<evidence type="ECO:0000313" key="4">
    <source>
        <dbReference type="EMBL" id="AIF46447.1"/>
    </source>
</evidence>
<dbReference type="Gene3D" id="3.40.630.30">
    <property type="match status" value="1"/>
</dbReference>
<dbReference type="PROSITE" id="PS51186">
    <property type="entry name" value="GNAT"/>
    <property type="match status" value="1"/>
</dbReference>
<dbReference type="KEGG" id="dja:HY57_03815"/>
<gene>
    <name evidence="4" type="ORF">HY57_03815</name>
</gene>
<organism evidence="4 5">
    <name type="scientific">Dyella japonica A8</name>
    <dbReference type="NCBI Taxonomy" id="1217721"/>
    <lineage>
        <taxon>Bacteria</taxon>
        <taxon>Pseudomonadati</taxon>
        <taxon>Pseudomonadota</taxon>
        <taxon>Gammaproteobacteria</taxon>
        <taxon>Lysobacterales</taxon>
        <taxon>Rhodanobacteraceae</taxon>
        <taxon>Dyella</taxon>
    </lineage>
</organism>
<evidence type="ECO:0000256" key="1">
    <source>
        <dbReference type="ARBA" id="ARBA00022679"/>
    </source>
</evidence>
<feature type="domain" description="N-acetyltransferase" evidence="3">
    <location>
        <begin position="1"/>
        <end position="150"/>
    </location>
</feature>
<name>A0A075JYB8_9GAMM</name>
<reference evidence="4 5" key="1">
    <citation type="submission" date="2014-07" db="EMBL/GenBank/DDBJ databases">
        <title>Complete Genome Sequence of Dyella japonica Strain A8 Isolated from Malaysian Tropical Soil.</title>
        <authorList>
            <person name="Hui R.K.H."/>
            <person name="Chen J.-W."/>
            <person name="Chan K.-G."/>
            <person name="Leung F.C.C."/>
        </authorList>
    </citation>
    <scope>NUCLEOTIDE SEQUENCE [LARGE SCALE GENOMIC DNA]</scope>
    <source>
        <strain evidence="4 5">A8</strain>
    </source>
</reference>
<dbReference type="Pfam" id="PF00583">
    <property type="entry name" value="Acetyltransf_1"/>
    <property type="match status" value="1"/>
</dbReference>
<keyword evidence="5" id="KW-1185">Reference proteome</keyword>
<dbReference type="CDD" id="cd04301">
    <property type="entry name" value="NAT_SF"/>
    <property type="match status" value="1"/>
</dbReference>
<evidence type="ECO:0000259" key="3">
    <source>
        <dbReference type="PROSITE" id="PS51186"/>
    </source>
</evidence>
<keyword evidence="1" id="KW-0808">Transferase</keyword>
<dbReference type="HOGENOM" id="CLU_013985_41_3_6"/>
<evidence type="ECO:0000313" key="5">
    <source>
        <dbReference type="Proteomes" id="UP000027987"/>
    </source>
</evidence>
<dbReference type="PANTHER" id="PTHR10545">
    <property type="entry name" value="DIAMINE N-ACETYLTRANSFERASE"/>
    <property type="match status" value="1"/>
</dbReference>